<sequence length="532" mass="62010">MNQSKSIISLKPLIRYNKNFVYKDKKYPIDFNLIINNSNYFYEKREEFANIQDIKLAEDLFDISEESIPLFVSSLHNDPFEINNSNVFSLHQLSIKYEVPHLNSETDQFIQKYGATLIFQSIQYKYQLQQQASNETIDSIDIEKDEEYIATNLFDYIDNEQLLNLPISILYRIINNPKLDINRLNETRMNQLIDFLFKCLDKYKKEASILFLNLDLENQRIELFTKLINEYSDVFDFNMISPKFLMKTTTDLLSQLAQLKQNYSNSVSQVNQLLNQIESNNSKFENIIDQRDELFSQLSQKLDSIGKSLNDRIDQLVSRISKQDESIKEIRNDLSSNEQKISEIEKEKEGIKKQLQELRESVKTMHLIDCSNGIFQYLFDKCGANPIDKGIISIEGNSFDPNNHSKLPKLIDPKTCDSWVSEDKENSFIKINFVNSLAKIDRYKLIVGNTSKLNHFNSWTLSAITENNQEIVLDDVSNCNQIQDGQTQIIKSVSCSSFVRSIQLTMRGRSSWSSHPYMMIMRNIELFGNLKK</sequence>
<evidence type="ECO:0000313" key="3">
    <source>
        <dbReference type="Proteomes" id="UP001470230"/>
    </source>
</evidence>
<name>A0ABR2IMD2_9EUKA</name>
<dbReference type="EMBL" id="JAPFFF010000016">
    <property type="protein sequence ID" value="KAK8865007.1"/>
    <property type="molecule type" value="Genomic_DNA"/>
</dbReference>
<evidence type="ECO:0008006" key="4">
    <source>
        <dbReference type="Google" id="ProtNLM"/>
    </source>
</evidence>
<evidence type="ECO:0000256" key="1">
    <source>
        <dbReference type="SAM" id="Coils"/>
    </source>
</evidence>
<gene>
    <name evidence="2" type="ORF">M9Y10_010536</name>
</gene>
<accession>A0ABR2IMD2</accession>
<dbReference type="Proteomes" id="UP001470230">
    <property type="component" value="Unassembled WGS sequence"/>
</dbReference>
<comment type="caution">
    <text evidence="2">The sequence shown here is derived from an EMBL/GenBank/DDBJ whole genome shotgun (WGS) entry which is preliminary data.</text>
</comment>
<feature type="coiled-coil region" evidence="1">
    <location>
        <begin position="313"/>
        <end position="361"/>
    </location>
</feature>
<keyword evidence="1" id="KW-0175">Coiled coil</keyword>
<keyword evidence="3" id="KW-1185">Reference proteome</keyword>
<proteinExistence type="predicted"/>
<organism evidence="2 3">
    <name type="scientific">Tritrichomonas musculus</name>
    <dbReference type="NCBI Taxonomy" id="1915356"/>
    <lineage>
        <taxon>Eukaryota</taxon>
        <taxon>Metamonada</taxon>
        <taxon>Parabasalia</taxon>
        <taxon>Tritrichomonadida</taxon>
        <taxon>Tritrichomonadidae</taxon>
        <taxon>Tritrichomonas</taxon>
    </lineage>
</organism>
<protein>
    <recommendedName>
        <fullName evidence="4">F5/8 type C domain-containing protein</fullName>
    </recommendedName>
</protein>
<dbReference type="Gene3D" id="3.90.20.10">
    <property type="match status" value="1"/>
</dbReference>
<reference evidence="2 3" key="1">
    <citation type="submission" date="2024-04" db="EMBL/GenBank/DDBJ databases">
        <title>Tritrichomonas musculus Genome.</title>
        <authorList>
            <person name="Alves-Ferreira E."/>
            <person name="Grigg M."/>
            <person name="Lorenzi H."/>
            <person name="Galac M."/>
        </authorList>
    </citation>
    <scope>NUCLEOTIDE SEQUENCE [LARGE SCALE GENOMIC DNA]</scope>
    <source>
        <strain evidence="2 3">EAF2021</strain>
    </source>
</reference>
<evidence type="ECO:0000313" key="2">
    <source>
        <dbReference type="EMBL" id="KAK8865007.1"/>
    </source>
</evidence>